<feature type="binding site" evidence="2">
    <location>
        <begin position="155"/>
        <end position="156"/>
    </location>
    <ligand>
        <name>L-glutamate</name>
        <dbReference type="ChEBI" id="CHEBI:29985"/>
    </ligand>
</feature>
<dbReference type="InterPro" id="IPR043138">
    <property type="entry name" value="GGT_lsub"/>
</dbReference>
<evidence type="ECO:0000256" key="1">
    <source>
        <dbReference type="PIRSR" id="PIRSR600101-1"/>
    </source>
</evidence>
<dbReference type="InterPro" id="IPR029055">
    <property type="entry name" value="Ntn_hydrolases_N"/>
</dbReference>
<dbReference type="GO" id="GO:0006751">
    <property type="term" value="P:glutathione catabolic process"/>
    <property type="evidence" value="ECO:0007669"/>
    <property type="project" value="InterPro"/>
</dbReference>
<dbReference type="Gene3D" id="3.60.20.40">
    <property type="match status" value="1"/>
</dbReference>
<evidence type="ECO:0000313" key="4">
    <source>
        <dbReference type="Proteomes" id="UP001163046"/>
    </source>
</evidence>
<name>A0A9X0CTK6_9CNID</name>
<dbReference type="PANTHER" id="PTHR11686">
    <property type="entry name" value="GAMMA GLUTAMYL TRANSPEPTIDASE"/>
    <property type="match status" value="1"/>
</dbReference>
<evidence type="ECO:0000313" key="3">
    <source>
        <dbReference type="EMBL" id="KAJ7375105.1"/>
    </source>
</evidence>
<dbReference type="Gene3D" id="1.10.246.130">
    <property type="match status" value="1"/>
</dbReference>
<feature type="binding site" evidence="2">
    <location>
        <begin position="103"/>
        <end position="105"/>
    </location>
    <ligand>
        <name>L-glutamate</name>
        <dbReference type="ChEBI" id="CHEBI:29985"/>
    </ligand>
</feature>
<evidence type="ECO:0000256" key="2">
    <source>
        <dbReference type="PIRSR" id="PIRSR600101-2"/>
    </source>
</evidence>
<dbReference type="GO" id="GO:0036374">
    <property type="term" value="F:glutathione hydrolase activity"/>
    <property type="evidence" value="ECO:0007669"/>
    <property type="project" value="InterPro"/>
</dbReference>
<dbReference type="Pfam" id="PF01019">
    <property type="entry name" value="G_glu_transpept"/>
    <property type="match status" value="1"/>
</dbReference>
<dbReference type="SUPFAM" id="SSF56235">
    <property type="entry name" value="N-terminal nucleophile aminohydrolases (Ntn hydrolases)"/>
    <property type="match status" value="1"/>
</dbReference>
<evidence type="ECO:0008006" key="5">
    <source>
        <dbReference type="Google" id="ProtNLM"/>
    </source>
</evidence>
<feature type="active site" description="Nucleophile" evidence="1">
    <location>
        <position position="85"/>
    </location>
</feature>
<dbReference type="AlphaFoldDB" id="A0A9X0CTK6"/>
<dbReference type="PANTHER" id="PTHR11686:SF9">
    <property type="entry name" value="RE13973P"/>
    <property type="match status" value="1"/>
</dbReference>
<gene>
    <name evidence="3" type="ORF">OS493_001839</name>
</gene>
<protein>
    <recommendedName>
        <fullName evidence="5">Gamma-glutamyltranspeptidase 1</fullName>
    </recommendedName>
</protein>
<reference evidence="3" key="1">
    <citation type="submission" date="2023-01" db="EMBL/GenBank/DDBJ databases">
        <title>Genome assembly of the deep-sea coral Lophelia pertusa.</title>
        <authorList>
            <person name="Herrera S."/>
            <person name="Cordes E."/>
        </authorList>
    </citation>
    <scope>NUCLEOTIDE SEQUENCE</scope>
    <source>
        <strain evidence="3">USNM1676648</strain>
        <tissue evidence="3">Polyp</tissue>
    </source>
</reference>
<dbReference type="FunFam" id="1.10.246.130:FF:000001">
    <property type="entry name" value="Gamma-glutamyltransferase 5 isoform 1"/>
    <property type="match status" value="1"/>
</dbReference>
<organism evidence="3 4">
    <name type="scientific">Desmophyllum pertusum</name>
    <dbReference type="NCBI Taxonomy" id="174260"/>
    <lineage>
        <taxon>Eukaryota</taxon>
        <taxon>Metazoa</taxon>
        <taxon>Cnidaria</taxon>
        <taxon>Anthozoa</taxon>
        <taxon>Hexacorallia</taxon>
        <taxon>Scleractinia</taxon>
        <taxon>Caryophylliina</taxon>
        <taxon>Caryophylliidae</taxon>
        <taxon>Desmophyllum</taxon>
    </lineage>
</organism>
<dbReference type="EMBL" id="MU826826">
    <property type="protein sequence ID" value="KAJ7375105.1"/>
    <property type="molecule type" value="Genomic_DNA"/>
</dbReference>
<feature type="binding site" evidence="2">
    <location>
        <position position="127"/>
    </location>
    <ligand>
        <name>L-glutamate</name>
        <dbReference type="ChEBI" id="CHEBI:29985"/>
    </ligand>
</feature>
<dbReference type="GO" id="GO:0005886">
    <property type="term" value="C:plasma membrane"/>
    <property type="evidence" value="ECO:0007669"/>
    <property type="project" value="TreeGrafter"/>
</dbReference>
<dbReference type="InterPro" id="IPR000101">
    <property type="entry name" value="GGT_peptidase"/>
</dbReference>
<proteinExistence type="predicted"/>
<dbReference type="InterPro" id="IPR043137">
    <property type="entry name" value="GGT_ssub_C"/>
</dbReference>
<accession>A0A9X0CTK6</accession>
<comment type="caution">
    <text evidence="3">The sequence shown here is derived from an EMBL/GenBank/DDBJ whole genome shotgun (WGS) entry which is preliminary data.</text>
</comment>
<dbReference type="OrthoDB" id="5979779at2759"/>
<dbReference type="Proteomes" id="UP001163046">
    <property type="component" value="Unassembled WGS sequence"/>
</dbReference>
<keyword evidence="4" id="KW-1185">Reference proteome</keyword>
<sequence length="217" mass="24189">MKPSDRQGTSNSVLTYHRIVEAFKFAYAYRALLGDQDFANVTEIVKKMTNPEFAESLRQKIWDNRTFTDYRHYGDFYSNSSQQGTSHLSVIAENGDAVAATTTINLYFGSQYRSTRTGIIYNNEMDDFSTPGKKNIYGVEPSESNMIQPGKRPQSSTAPSIFLDEDRVARLVIGASGGTKITTAVSLVMMNYLWFKPNFAASRSRPQASPSVTPDAC</sequence>
<feature type="binding site" evidence="2">
    <location>
        <position position="178"/>
    </location>
    <ligand>
        <name>L-glutamate</name>
        <dbReference type="ChEBI" id="CHEBI:29985"/>
    </ligand>
</feature>
<dbReference type="PRINTS" id="PR01210">
    <property type="entry name" value="GGTRANSPTASE"/>
</dbReference>